<dbReference type="EMBL" id="CDMZ01002715">
    <property type="protein sequence ID" value="CEM43569.1"/>
    <property type="molecule type" value="Genomic_DNA"/>
</dbReference>
<gene>
    <name evidence="2" type="ORF">Cvel_27647</name>
</gene>
<feature type="compositionally biased region" description="Basic residues" evidence="1">
    <location>
        <begin position="1"/>
        <end position="11"/>
    </location>
</feature>
<evidence type="ECO:0008006" key="3">
    <source>
        <dbReference type="Google" id="ProtNLM"/>
    </source>
</evidence>
<protein>
    <recommendedName>
        <fullName evidence="3">Ubiquitin-like domain-containing protein</fullName>
    </recommendedName>
</protein>
<name>A0A0G4HHX7_9ALVE</name>
<sequence length="128" mass="14474">MPKKKGGKGKKKKEEDDTPPQPKYDHPEIKPSRMDDRRVVATVKLAMPQCPLLTFDIPVSPSTKISVIEQRIFERHGGSIRDLMICINKWHPDEVVDTEKTLEDYGITGGECFVYYEFVPISGALLGD</sequence>
<dbReference type="AlphaFoldDB" id="A0A0G4HHX7"/>
<evidence type="ECO:0000313" key="2">
    <source>
        <dbReference type="EMBL" id="CEM43569.1"/>
    </source>
</evidence>
<feature type="region of interest" description="Disordered" evidence="1">
    <location>
        <begin position="1"/>
        <end position="33"/>
    </location>
</feature>
<organism evidence="2">
    <name type="scientific">Chromera velia CCMP2878</name>
    <dbReference type="NCBI Taxonomy" id="1169474"/>
    <lineage>
        <taxon>Eukaryota</taxon>
        <taxon>Sar</taxon>
        <taxon>Alveolata</taxon>
        <taxon>Colpodellida</taxon>
        <taxon>Chromeraceae</taxon>
        <taxon>Chromera</taxon>
    </lineage>
</organism>
<dbReference type="PhylomeDB" id="A0A0G4HHX7"/>
<feature type="compositionally biased region" description="Basic and acidic residues" evidence="1">
    <location>
        <begin position="23"/>
        <end position="33"/>
    </location>
</feature>
<reference evidence="2" key="1">
    <citation type="submission" date="2014-11" db="EMBL/GenBank/DDBJ databases">
        <authorList>
            <person name="Otto D Thomas"/>
            <person name="Naeem Raeece"/>
        </authorList>
    </citation>
    <scope>NUCLEOTIDE SEQUENCE</scope>
</reference>
<proteinExistence type="predicted"/>
<accession>A0A0G4HHX7</accession>
<dbReference type="VEuPathDB" id="CryptoDB:Cvel_27647"/>
<evidence type="ECO:0000256" key="1">
    <source>
        <dbReference type="SAM" id="MobiDB-lite"/>
    </source>
</evidence>